<evidence type="ECO:0000259" key="7">
    <source>
        <dbReference type="Pfam" id="PF02687"/>
    </source>
</evidence>
<proteinExistence type="predicted"/>
<keyword evidence="10" id="KW-1185">Reference proteome</keyword>
<dbReference type="OrthoDB" id="5933722at2"/>
<evidence type="ECO:0000313" key="9">
    <source>
        <dbReference type="EMBL" id="RYU97581.1"/>
    </source>
</evidence>
<dbReference type="InterPro" id="IPR050250">
    <property type="entry name" value="Macrolide_Exporter_MacB"/>
</dbReference>
<evidence type="ECO:0000256" key="1">
    <source>
        <dbReference type="ARBA" id="ARBA00004651"/>
    </source>
</evidence>
<name>A0A4Q5M5B4_9BACT</name>
<keyword evidence="3 6" id="KW-0812">Transmembrane</keyword>
<dbReference type="RefSeq" id="WP_130018904.1">
    <property type="nucleotide sequence ID" value="NZ_SEWF01000001.1"/>
</dbReference>
<comment type="caution">
    <text evidence="9">The sequence shown here is derived from an EMBL/GenBank/DDBJ whole genome shotgun (WGS) entry which is preliminary data.</text>
</comment>
<accession>A0A4Q5M5B4</accession>
<gene>
    <name evidence="9" type="ORF">EWM59_00220</name>
</gene>
<dbReference type="Pfam" id="PF12704">
    <property type="entry name" value="MacB_PCD"/>
    <property type="match status" value="2"/>
</dbReference>
<dbReference type="GO" id="GO:0005886">
    <property type="term" value="C:plasma membrane"/>
    <property type="evidence" value="ECO:0007669"/>
    <property type="project" value="UniProtKB-SubCell"/>
</dbReference>
<sequence>MLKNYLKIAIRNLQRNKVYASINVLGLALSMSCGILIFALVKHHLSFDNFHNNSDRIYRIVTEQHRDNISYSFSVPNPLGKAFRNDYTFGEKVARICTFDDQLITVKQGNEIKKFKDEEGVAFTEPEFFEIFNYPLLQGDKKTVLSEPNTAIMTEKAAKKYFGDENPINKTFKLDNRIEFKVTGILKDLPANTDRRTEIYTSYPTLKSYNEWAASDDSWGGIFSSMQCFVLLRPGISPAQVEKVMPAYVKKYRPTSKNVHHYKFQPLAEMHFDARYSGPMDKKNLWVLSFIGLFLIITACVNFINLATAQALKRSKEVGVRKVLGSVRMQLFWQFISETSLISILGAMVAILLAYVALPYVNTWFSSQISINLVSDWQLMLFIVSLIVVVTLFSGSYPGLILAGFQPVLALKGKLSQQNVGGFNTRRTLIITQFAISQVLIIGMVIIANQMKYAQQSDLGFQKDAIVTVPIASGTDLNKQKTLKNQFAALSGVEKTSLFFRAPASNSNWSTSVKFDNRAEDEVFRVNVKSADEQYLSTFDLELVAGRNIFPADSMRECLVNETFVRKLNLKSPQEVIGKNVSMNGGNSSGPIVGVVKDFHDRSFHEEINPVCITTLAENYDSYGLKLNMANAQATLASVEKIWTQAHPDQIYEYQFLDESIAEFYETESIMLKLIQAFSGIAIFIGCLGLYGLVSFMVTQKTKEIGIRKVLGSSIGSIIWIFGKEFSRLIMIAFLVAAPLAWWLMNSWLQDFKFKIEIKIDVFILAIASTFVVAALTVGYQVIKAALMNPMKSLRSE</sequence>
<dbReference type="InterPro" id="IPR025857">
    <property type="entry name" value="MacB_PCD"/>
</dbReference>
<evidence type="ECO:0000313" key="10">
    <source>
        <dbReference type="Proteomes" id="UP000293162"/>
    </source>
</evidence>
<feature type="domain" description="MacB-like periplasmic core" evidence="8">
    <location>
        <begin position="436"/>
        <end position="601"/>
    </location>
</feature>
<feature type="transmembrane region" description="Helical" evidence="6">
    <location>
        <begin position="331"/>
        <end position="357"/>
    </location>
</feature>
<feature type="transmembrane region" description="Helical" evidence="6">
    <location>
        <begin position="285"/>
        <end position="307"/>
    </location>
</feature>
<keyword evidence="5 6" id="KW-0472">Membrane</keyword>
<dbReference type="GO" id="GO:0022857">
    <property type="term" value="F:transmembrane transporter activity"/>
    <property type="evidence" value="ECO:0007669"/>
    <property type="project" value="TreeGrafter"/>
</dbReference>
<feature type="transmembrane region" description="Helical" evidence="6">
    <location>
        <begin position="761"/>
        <end position="783"/>
    </location>
</feature>
<evidence type="ECO:0000256" key="2">
    <source>
        <dbReference type="ARBA" id="ARBA00022475"/>
    </source>
</evidence>
<keyword evidence="4 6" id="KW-1133">Transmembrane helix</keyword>
<reference evidence="9 10" key="1">
    <citation type="submission" date="2019-02" db="EMBL/GenBank/DDBJ databases">
        <title>Bacterial novel species Emticicia sp. 17J42-9 isolated from soil.</title>
        <authorList>
            <person name="Jung H.-Y."/>
        </authorList>
    </citation>
    <scope>NUCLEOTIDE SEQUENCE [LARGE SCALE GENOMIC DNA]</scope>
    <source>
        <strain evidence="9 10">17J42-9</strain>
    </source>
</reference>
<feature type="transmembrane region" description="Helical" evidence="6">
    <location>
        <begin position="20"/>
        <end position="41"/>
    </location>
</feature>
<feature type="transmembrane region" description="Helical" evidence="6">
    <location>
        <begin position="377"/>
        <end position="409"/>
    </location>
</feature>
<feature type="domain" description="MacB-like periplasmic core" evidence="8">
    <location>
        <begin position="22"/>
        <end position="245"/>
    </location>
</feature>
<evidence type="ECO:0000259" key="8">
    <source>
        <dbReference type="Pfam" id="PF12704"/>
    </source>
</evidence>
<evidence type="ECO:0000256" key="5">
    <source>
        <dbReference type="ARBA" id="ARBA00023136"/>
    </source>
</evidence>
<dbReference type="Proteomes" id="UP000293162">
    <property type="component" value="Unassembled WGS sequence"/>
</dbReference>
<feature type="domain" description="ABC3 transporter permease C-terminal" evidence="7">
    <location>
        <begin position="290"/>
        <end position="405"/>
    </location>
</feature>
<comment type="subcellular location">
    <subcellularLocation>
        <location evidence="1">Cell membrane</location>
        <topology evidence="1">Multi-pass membrane protein</topology>
    </subcellularLocation>
</comment>
<feature type="transmembrane region" description="Helical" evidence="6">
    <location>
        <begin position="729"/>
        <end position="749"/>
    </location>
</feature>
<feature type="transmembrane region" description="Helical" evidence="6">
    <location>
        <begin position="429"/>
        <end position="448"/>
    </location>
</feature>
<evidence type="ECO:0000256" key="4">
    <source>
        <dbReference type="ARBA" id="ARBA00022989"/>
    </source>
</evidence>
<organism evidence="9 10">
    <name type="scientific">Emticicia agri</name>
    <dbReference type="NCBI Taxonomy" id="2492393"/>
    <lineage>
        <taxon>Bacteria</taxon>
        <taxon>Pseudomonadati</taxon>
        <taxon>Bacteroidota</taxon>
        <taxon>Cytophagia</taxon>
        <taxon>Cytophagales</taxon>
        <taxon>Leadbetterellaceae</taxon>
        <taxon>Emticicia</taxon>
    </lineage>
</organism>
<dbReference type="InterPro" id="IPR003838">
    <property type="entry name" value="ABC3_permease_C"/>
</dbReference>
<dbReference type="PROSITE" id="PS51257">
    <property type="entry name" value="PROKAR_LIPOPROTEIN"/>
    <property type="match status" value="1"/>
</dbReference>
<dbReference type="PANTHER" id="PTHR30572">
    <property type="entry name" value="MEMBRANE COMPONENT OF TRANSPORTER-RELATED"/>
    <property type="match status" value="1"/>
</dbReference>
<dbReference type="EMBL" id="SEWF01000001">
    <property type="protein sequence ID" value="RYU97581.1"/>
    <property type="molecule type" value="Genomic_DNA"/>
</dbReference>
<dbReference type="Pfam" id="PF02687">
    <property type="entry name" value="FtsX"/>
    <property type="match status" value="2"/>
</dbReference>
<keyword evidence="2" id="KW-1003">Cell membrane</keyword>
<feature type="domain" description="ABC3 transporter permease C-terminal" evidence="7">
    <location>
        <begin position="678"/>
        <end position="790"/>
    </location>
</feature>
<evidence type="ECO:0000256" key="6">
    <source>
        <dbReference type="SAM" id="Phobius"/>
    </source>
</evidence>
<evidence type="ECO:0000256" key="3">
    <source>
        <dbReference type="ARBA" id="ARBA00022692"/>
    </source>
</evidence>
<dbReference type="PANTHER" id="PTHR30572:SF18">
    <property type="entry name" value="ABC-TYPE MACROLIDE FAMILY EXPORT SYSTEM PERMEASE COMPONENT 2"/>
    <property type="match status" value="1"/>
</dbReference>
<protein>
    <submittedName>
        <fullName evidence="9">FtsX-like permease family protein</fullName>
    </submittedName>
</protein>
<feature type="transmembrane region" description="Helical" evidence="6">
    <location>
        <begin position="674"/>
        <end position="694"/>
    </location>
</feature>
<dbReference type="AlphaFoldDB" id="A0A4Q5M5B4"/>